<accession>A0A1I2CMV7</accession>
<dbReference type="AlphaFoldDB" id="A0A1I2CMV7"/>
<dbReference type="Proteomes" id="UP000199477">
    <property type="component" value="Unassembled WGS sequence"/>
</dbReference>
<sequence>MRKWKGWGATLALAASMAGPASAATQPSEEQVRQLMEVVGVGKMLSQMNNQAVTVMQQSLPCIPASYWQGYMDANGTQQFIGRLVPIYQRHFSADEIDGMLKFYRSPLGQKVITEMPTTMGEANQAGLQWSKERSDQMIAELKQKGSLDASGRCPAAPGAVAAGGAAAAGLAAGASKAEADDEDEAQAEAPAKPAAKKAATGKAKSTKAKPKAKAPAKPAAKKAPAKSSSAKTPAQPAAKDAAKPAAPAAGGGGQ</sequence>
<evidence type="ECO:0000256" key="1">
    <source>
        <dbReference type="SAM" id="MobiDB-lite"/>
    </source>
</evidence>
<dbReference type="STRING" id="500610.SAMN02799615_01547"/>
<dbReference type="InterPro" id="IPR018637">
    <property type="entry name" value="DUF2059"/>
</dbReference>
<reference evidence="5" key="1">
    <citation type="submission" date="2016-10" db="EMBL/GenBank/DDBJ databases">
        <authorList>
            <person name="Varghese N."/>
            <person name="Submissions S."/>
        </authorList>
    </citation>
    <scope>NUCLEOTIDE SEQUENCE [LARGE SCALE GENOMIC DNA]</scope>
    <source>
        <strain evidence="5">UNC178MFTsu3.1</strain>
    </source>
</reference>
<protein>
    <recommendedName>
        <fullName evidence="3">DUF2059 domain-containing protein</fullName>
    </recommendedName>
</protein>
<evidence type="ECO:0000313" key="4">
    <source>
        <dbReference type="EMBL" id="SFE69452.1"/>
    </source>
</evidence>
<organism evidence="4 5">
    <name type="scientific">Dyella marensis</name>
    <dbReference type="NCBI Taxonomy" id="500610"/>
    <lineage>
        <taxon>Bacteria</taxon>
        <taxon>Pseudomonadati</taxon>
        <taxon>Pseudomonadota</taxon>
        <taxon>Gammaproteobacteria</taxon>
        <taxon>Lysobacterales</taxon>
        <taxon>Rhodanobacteraceae</taxon>
        <taxon>Dyella</taxon>
    </lineage>
</organism>
<keyword evidence="5" id="KW-1185">Reference proteome</keyword>
<dbReference type="EMBL" id="FONH01000003">
    <property type="protein sequence ID" value="SFE69452.1"/>
    <property type="molecule type" value="Genomic_DNA"/>
</dbReference>
<evidence type="ECO:0000256" key="2">
    <source>
        <dbReference type="SAM" id="SignalP"/>
    </source>
</evidence>
<feature type="region of interest" description="Disordered" evidence="1">
    <location>
        <begin position="178"/>
        <end position="255"/>
    </location>
</feature>
<proteinExistence type="predicted"/>
<feature type="compositionally biased region" description="Low complexity" evidence="1">
    <location>
        <begin position="188"/>
        <end position="204"/>
    </location>
</feature>
<name>A0A1I2CMV7_9GAMM</name>
<feature type="domain" description="DUF2059" evidence="3">
    <location>
        <begin position="78"/>
        <end position="135"/>
    </location>
</feature>
<feature type="chain" id="PRO_5011606458" description="DUF2059 domain-containing protein" evidence="2">
    <location>
        <begin position="24"/>
        <end position="255"/>
    </location>
</feature>
<feature type="signal peptide" evidence="2">
    <location>
        <begin position="1"/>
        <end position="23"/>
    </location>
</feature>
<dbReference type="Pfam" id="PF09832">
    <property type="entry name" value="DUF2059"/>
    <property type="match status" value="1"/>
</dbReference>
<feature type="compositionally biased region" description="Basic residues" evidence="1">
    <location>
        <begin position="205"/>
        <end position="225"/>
    </location>
</feature>
<evidence type="ECO:0000313" key="5">
    <source>
        <dbReference type="Proteomes" id="UP000199477"/>
    </source>
</evidence>
<gene>
    <name evidence="4" type="ORF">SAMN02799615_01547</name>
</gene>
<evidence type="ECO:0000259" key="3">
    <source>
        <dbReference type="Pfam" id="PF09832"/>
    </source>
</evidence>
<keyword evidence="2" id="KW-0732">Signal</keyword>
<feature type="compositionally biased region" description="Low complexity" evidence="1">
    <location>
        <begin position="226"/>
        <end position="249"/>
    </location>
</feature>